<sequence>MVIGQDSTWVTEVKLDEVFILPKLKFKNRDDFRSYLILKRKTKKVWPYAKLASERFETLNHRLEDIKSKSDKRKYTLIIQRYIEEEFTEELKKLTKTEGQILVKLIHRQTGETTFKLVKDLRSGWRAFWYNTTANFFNISLKEKYDPSGVREDFYIEDILHREFQSGDLEPQAPKIDIKYLELLTKWQKDSTLLPPSTGNYYKYKG</sequence>
<dbReference type="STRING" id="470826.SAMN04488027_11345"/>
<dbReference type="EMBL" id="FNCW01000013">
    <property type="protein sequence ID" value="SDG97819.1"/>
    <property type="molecule type" value="Genomic_DNA"/>
</dbReference>
<evidence type="ECO:0000313" key="2">
    <source>
        <dbReference type="Proteomes" id="UP000199296"/>
    </source>
</evidence>
<evidence type="ECO:0008006" key="3">
    <source>
        <dbReference type="Google" id="ProtNLM"/>
    </source>
</evidence>
<dbReference type="Pfam" id="PF14127">
    <property type="entry name" value="DUF4294"/>
    <property type="match status" value="1"/>
</dbReference>
<proteinExistence type="predicted"/>
<evidence type="ECO:0000313" key="1">
    <source>
        <dbReference type="EMBL" id="SDG97819.1"/>
    </source>
</evidence>
<dbReference type="AlphaFoldDB" id="A0A1G7YNM4"/>
<dbReference type="OrthoDB" id="1491885at2"/>
<gene>
    <name evidence="1" type="ORF">SAMN04488027_11345</name>
</gene>
<dbReference type="Proteomes" id="UP000199296">
    <property type="component" value="Unassembled WGS sequence"/>
</dbReference>
<reference evidence="1 2" key="1">
    <citation type="submission" date="2016-10" db="EMBL/GenBank/DDBJ databases">
        <authorList>
            <person name="de Groot N.N."/>
        </authorList>
    </citation>
    <scope>NUCLEOTIDE SEQUENCE [LARGE SCALE GENOMIC DNA]</scope>
    <source>
        <strain evidence="1 2">DSM 19803</strain>
    </source>
</reference>
<organism evidence="1 2">
    <name type="scientific">Psychroflexus sediminis</name>
    <dbReference type="NCBI Taxonomy" id="470826"/>
    <lineage>
        <taxon>Bacteria</taxon>
        <taxon>Pseudomonadati</taxon>
        <taxon>Bacteroidota</taxon>
        <taxon>Flavobacteriia</taxon>
        <taxon>Flavobacteriales</taxon>
        <taxon>Flavobacteriaceae</taxon>
        <taxon>Psychroflexus</taxon>
    </lineage>
</organism>
<dbReference type="InterPro" id="IPR025636">
    <property type="entry name" value="DUF4294"/>
</dbReference>
<accession>A0A1G7YNM4</accession>
<protein>
    <recommendedName>
        <fullName evidence="3">DUF4294 domain-containing protein</fullName>
    </recommendedName>
</protein>
<name>A0A1G7YNM4_9FLAO</name>
<keyword evidence="2" id="KW-1185">Reference proteome</keyword>